<evidence type="ECO:0000313" key="1">
    <source>
        <dbReference type="EMBL" id="BFP67755.1"/>
    </source>
</evidence>
<proteinExistence type="predicted"/>
<reference evidence="1" key="1">
    <citation type="submission" date="2024-08" db="EMBL/GenBank/DDBJ databases">
        <title>Whole genome sequence of Tenacibaculum sp. strain pbs-1 associated with black-spot shell disease in Akoya pearl oysters.</title>
        <authorList>
            <person name="Sakatoku A."/>
            <person name="Suzuki T."/>
            <person name="Hatano K."/>
            <person name="Seki M."/>
            <person name="Tanaka D."/>
            <person name="Nakamura S."/>
            <person name="Suzuki N."/>
            <person name="Isshiki T."/>
        </authorList>
    </citation>
    <scope>NUCLEOTIDE SEQUENCE</scope>
    <source>
        <strain evidence="1">Pbs-1</strain>
    </source>
</reference>
<organism evidence="1">
    <name type="scientific">Tenacibaculum sp. Pbs-1</name>
    <dbReference type="NCBI Taxonomy" id="3238748"/>
    <lineage>
        <taxon>Bacteria</taxon>
        <taxon>Pseudomonadati</taxon>
        <taxon>Bacteroidota</taxon>
        <taxon>Flavobacteriia</taxon>
        <taxon>Flavobacteriales</taxon>
        <taxon>Flavobacteriaceae</taxon>
        <taxon>Tenacibaculum</taxon>
    </lineage>
</organism>
<dbReference type="AlphaFoldDB" id="A0AB33L2J2"/>
<sequence length="192" mass="22855">MVNYELKYGVAEVAKILEIEKQVIKNMAYHFKEYLNPNANPETGKIREFTVEDICTLGYVYMYWEEEPDFENIRYGLNANEQFEYPYSELATKAKPIFREFSDELMKTNVWMIGGMTEYSDKLTLAKSYKKAGDSLIEMGIDDDNKRDIIYPAIYNYRHATELYLKSLIKKEKQTHNLKKLYEFVEEILQRR</sequence>
<gene>
    <name evidence="1" type="ORF">Pbs1_10980</name>
</gene>
<accession>A0AB33L2J2</accession>
<dbReference type="EMBL" id="AP035888">
    <property type="protein sequence ID" value="BFP67755.1"/>
    <property type="molecule type" value="Genomic_DNA"/>
</dbReference>
<protein>
    <submittedName>
        <fullName evidence="1">Uncharacterized protein</fullName>
    </submittedName>
</protein>
<name>A0AB33L2J2_9FLAO</name>